<evidence type="ECO:0000256" key="2">
    <source>
        <dbReference type="ARBA" id="ARBA00022695"/>
    </source>
</evidence>
<dbReference type="WBParaSite" id="HPBE_0000895601-mRNA-1">
    <property type="protein sequence ID" value="HPBE_0000895601-mRNA-1"/>
    <property type="gene ID" value="HPBE_0000895601"/>
</dbReference>
<dbReference type="OrthoDB" id="5867509at2759"/>
<dbReference type="PROSITE" id="PS50175">
    <property type="entry name" value="ASP_PROT_RETROV"/>
    <property type="match status" value="1"/>
</dbReference>
<dbReference type="Gene3D" id="2.40.70.10">
    <property type="entry name" value="Acid Proteases"/>
    <property type="match status" value="1"/>
</dbReference>
<evidence type="ECO:0000313" key="8">
    <source>
        <dbReference type="EMBL" id="VDO78542.1"/>
    </source>
</evidence>
<evidence type="ECO:0000313" key="9">
    <source>
        <dbReference type="Proteomes" id="UP000050761"/>
    </source>
</evidence>
<keyword evidence="2" id="KW-0548">Nucleotidyltransferase</keyword>
<organism evidence="9 10">
    <name type="scientific">Heligmosomoides polygyrus</name>
    <name type="common">Parasitic roundworm</name>
    <dbReference type="NCBI Taxonomy" id="6339"/>
    <lineage>
        <taxon>Eukaryota</taxon>
        <taxon>Metazoa</taxon>
        <taxon>Ecdysozoa</taxon>
        <taxon>Nematoda</taxon>
        <taxon>Chromadorea</taxon>
        <taxon>Rhabditida</taxon>
        <taxon>Rhabditina</taxon>
        <taxon>Rhabditomorpha</taxon>
        <taxon>Strongyloidea</taxon>
        <taxon>Heligmosomidae</taxon>
        <taxon>Heligmosomoides</taxon>
    </lineage>
</organism>
<evidence type="ECO:0000256" key="4">
    <source>
        <dbReference type="ARBA" id="ARBA00022759"/>
    </source>
</evidence>
<dbReference type="GO" id="GO:0004519">
    <property type="term" value="F:endonuclease activity"/>
    <property type="evidence" value="ECO:0007669"/>
    <property type="project" value="UniProtKB-KW"/>
</dbReference>
<evidence type="ECO:0000313" key="10">
    <source>
        <dbReference type="WBParaSite" id="HPBE_0000895601-mRNA-1"/>
    </source>
</evidence>
<dbReference type="GO" id="GO:0016779">
    <property type="term" value="F:nucleotidyltransferase activity"/>
    <property type="evidence" value="ECO:0007669"/>
    <property type="project" value="UniProtKB-KW"/>
</dbReference>
<proteinExistence type="predicted"/>
<feature type="region of interest" description="Disordered" evidence="6">
    <location>
        <begin position="386"/>
        <end position="452"/>
    </location>
</feature>
<dbReference type="SUPFAM" id="SSF50630">
    <property type="entry name" value="Acid proteases"/>
    <property type="match status" value="1"/>
</dbReference>
<protein>
    <submittedName>
        <fullName evidence="10">Peptidase A2 domain-containing protein</fullName>
    </submittedName>
</protein>
<dbReference type="InterPro" id="IPR050951">
    <property type="entry name" value="Retrovirus_Pol_polyprotein"/>
</dbReference>
<keyword evidence="5" id="KW-0378">Hydrolase</keyword>
<evidence type="ECO:0000256" key="6">
    <source>
        <dbReference type="SAM" id="MobiDB-lite"/>
    </source>
</evidence>
<name>A0A183FNA2_HELPZ</name>
<dbReference type="InterPro" id="IPR021109">
    <property type="entry name" value="Peptidase_aspartic_dom_sf"/>
</dbReference>
<feature type="domain" description="Peptidase A2" evidence="7">
    <location>
        <begin position="184"/>
        <end position="217"/>
    </location>
</feature>
<evidence type="ECO:0000256" key="5">
    <source>
        <dbReference type="ARBA" id="ARBA00022801"/>
    </source>
</evidence>
<keyword evidence="9" id="KW-1185">Reference proteome</keyword>
<evidence type="ECO:0000259" key="7">
    <source>
        <dbReference type="PROSITE" id="PS50175"/>
    </source>
</evidence>
<reference evidence="10" key="2">
    <citation type="submission" date="2019-09" db="UniProtKB">
        <authorList>
            <consortium name="WormBaseParasite"/>
        </authorList>
    </citation>
    <scope>IDENTIFICATION</scope>
</reference>
<dbReference type="PANTHER" id="PTHR37984">
    <property type="entry name" value="PROTEIN CBG26694"/>
    <property type="match status" value="1"/>
</dbReference>
<dbReference type="InterPro" id="IPR001969">
    <property type="entry name" value="Aspartic_peptidase_AS"/>
</dbReference>
<dbReference type="Pfam" id="PF13975">
    <property type="entry name" value="gag-asp_proteas"/>
    <property type="match status" value="1"/>
</dbReference>
<dbReference type="GO" id="GO:0004190">
    <property type="term" value="F:aspartic-type endopeptidase activity"/>
    <property type="evidence" value="ECO:0007669"/>
    <property type="project" value="InterPro"/>
</dbReference>
<dbReference type="PROSITE" id="PS00141">
    <property type="entry name" value="ASP_PROTEASE"/>
    <property type="match status" value="1"/>
</dbReference>
<dbReference type="InterPro" id="IPR001995">
    <property type="entry name" value="Peptidase_A2_cat"/>
</dbReference>
<keyword evidence="4" id="KW-0255">Endonuclease</keyword>
<dbReference type="EMBL" id="UZAH01026301">
    <property type="protein sequence ID" value="VDO78542.1"/>
    <property type="molecule type" value="Genomic_DNA"/>
</dbReference>
<dbReference type="AlphaFoldDB" id="A0A183FNA2"/>
<sequence>MERQFGSAKTLFRRRFECFKMRYEGQEFNNYELLVKTKCANAKLDAIDFDGLQCLFYVAGFQGPEFADYRTRLLRKLDQSEKVTLKDLTAECQLIRSYKEDSQMLEGDPSVNFVRRKRAFRGKKKHVPRNGPNAFRYSSDQKEPKQRSGSTISHRRNRQVNNVIAALKKDDHPHLGVFINGHPTELLLDTGAEITIISESKWKQIGAPQLQRTDVTGFAANGTPLKIRGCFEADFSVNSASGGLCLGRGTCFVADDDCNVFGMPWIKQLPDLYKAVRKYQIHRTIIVDHVSASRKAVVEKLKTKFATVFKSGLGRCTRTKATLKLRADASPVFRKKRPVAYANVAVLDKEIDRLLAEDVLSPVTYSNTCPADTAMLMDQLDSPLLPCLNDATPTRDQDAEPDQDGPSMQPTDTFVSAPRQLRIRRPPNRLQVNPKKKTYTSSVSLRREVLDP</sequence>
<evidence type="ECO:0000256" key="3">
    <source>
        <dbReference type="ARBA" id="ARBA00022722"/>
    </source>
</evidence>
<gene>
    <name evidence="8" type="ORF">HPBE_LOCUS8957</name>
</gene>
<dbReference type="PANTHER" id="PTHR37984:SF5">
    <property type="entry name" value="PROTEIN NYNRIN-LIKE"/>
    <property type="match status" value="1"/>
</dbReference>
<evidence type="ECO:0000256" key="1">
    <source>
        <dbReference type="ARBA" id="ARBA00022679"/>
    </source>
</evidence>
<dbReference type="Proteomes" id="UP000050761">
    <property type="component" value="Unassembled WGS sequence"/>
</dbReference>
<keyword evidence="1" id="KW-0808">Transferase</keyword>
<accession>A0A183FNA2</accession>
<accession>A0A3P8C2Q2</accession>
<keyword evidence="3" id="KW-0540">Nuclease</keyword>
<feature type="region of interest" description="Disordered" evidence="6">
    <location>
        <begin position="121"/>
        <end position="155"/>
    </location>
</feature>
<dbReference type="GO" id="GO:0006508">
    <property type="term" value="P:proteolysis"/>
    <property type="evidence" value="ECO:0007669"/>
    <property type="project" value="InterPro"/>
</dbReference>
<reference evidence="8 9" key="1">
    <citation type="submission" date="2018-11" db="EMBL/GenBank/DDBJ databases">
        <authorList>
            <consortium name="Pathogen Informatics"/>
        </authorList>
    </citation>
    <scope>NUCLEOTIDE SEQUENCE [LARGE SCALE GENOMIC DNA]</scope>
</reference>